<dbReference type="EC" id="2.3.1.51" evidence="7"/>
<feature type="domain" description="Phospholipid/glycerol acyltransferase" evidence="8">
    <location>
        <begin position="73"/>
        <end position="187"/>
    </location>
</feature>
<keyword evidence="3 7" id="KW-0444">Lipid biosynthesis</keyword>
<evidence type="ECO:0000256" key="6">
    <source>
        <dbReference type="ARBA" id="ARBA00023315"/>
    </source>
</evidence>
<dbReference type="InterPro" id="IPR002123">
    <property type="entry name" value="Plipid/glycerol_acylTrfase"/>
</dbReference>
<evidence type="ECO:0000256" key="3">
    <source>
        <dbReference type="ARBA" id="ARBA00022516"/>
    </source>
</evidence>
<dbReference type="CDD" id="cd07989">
    <property type="entry name" value="LPLAT_AGPAT-like"/>
    <property type="match status" value="1"/>
</dbReference>
<comment type="pathway">
    <text evidence="1">Lipid metabolism.</text>
</comment>
<evidence type="ECO:0000259" key="8">
    <source>
        <dbReference type="SMART" id="SM00563"/>
    </source>
</evidence>
<sequence>MRTIIMFLYFAAYLIYALPAMWRGQSLAKRGDTAGVDRILDIHVTRWARTLLRLAGTRVIVEGRENLPKEGAVLYVSNHQGDFDIPVLLSHLDGPHAFVAKKELLKVPLVKYWMSLLQCVFLDRDHPRQALASILKSVDTLKGGHSVIIFPEGTRSRGRKMGEFKFGAMKIAQRAQVPIIPLAVDGSFRVMEQQGIWVKPATVRLKILPPLDTAGLTREDAAAMNDRIYQLIAEALQENH</sequence>
<dbReference type="EMBL" id="JACRSO010000003">
    <property type="protein sequence ID" value="MBC8529309.1"/>
    <property type="molecule type" value="Genomic_DNA"/>
</dbReference>
<evidence type="ECO:0000256" key="2">
    <source>
        <dbReference type="ARBA" id="ARBA00008655"/>
    </source>
</evidence>
<reference evidence="9" key="1">
    <citation type="submission" date="2020-08" db="EMBL/GenBank/DDBJ databases">
        <title>Genome public.</title>
        <authorList>
            <person name="Liu C."/>
            <person name="Sun Q."/>
        </authorList>
    </citation>
    <scope>NUCLEOTIDE SEQUENCE</scope>
    <source>
        <strain evidence="9">NSJ-44</strain>
    </source>
</reference>
<keyword evidence="7" id="KW-0594">Phospholipid biosynthesis</keyword>
<comment type="caution">
    <text evidence="9">The sequence shown here is derived from an EMBL/GenBank/DDBJ whole genome shotgun (WGS) entry which is preliminary data.</text>
</comment>
<evidence type="ECO:0000256" key="1">
    <source>
        <dbReference type="ARBA" id="ARBA00005189"/>
    </source>
</evidence>
<dbReference type="Proteomes" id="UP000654279">
    <property type="component" value="Unassembled WGS sequence"/>
</dbReference>
<dbReference type="AlphaFoldDB" id="A0A926HM98"/>
<comment type="catalytic activity">
    <reaction evidence="7">
        <text>a 1-acyl-sn-glycero-3-phosphate + an acyl-CoA = a 1,2-diacyl-sn-glycero-3-phosphate + CoA</text>
        <dbReference type="Rhea" id="RHEA:19709"/>
        <dbReference type="ChEBI" id="CHEBI:57287"/>
        <dbReference type="ChEBI" id="CHEBI:57970"/>
        <dbReference type="ChEBI" id="CHEBI:58342"/>
        <dbReference type="ChEBI" id="CHEBI:58608"/>
        <dbReference type="EC" id="2.3.1.51"/>
    </reaction>
</comment>
<evidence type="ECO:0000313" key="10">
    <source>
        <dbReference type="Proteomes" id="UP000654279"/>
    </source>
</evidence>
<dbReference type="SMART" id="SM00563">
    <property type="entry name" value="PlsC"/>
    <property type="match status" value="1"/>
</dbReference>
<evidence type="ECO:0000256" key="7">
    <source>
        <dbReference type="RuleBase" id="RU361267"/>
    </source>
</evidence>
<comment type="similarity">
    <text evidence="2 7">Belongs to the 1-acyl-sn-glycerol-3-phosphate acyltransferase family.</text>
</comment>
<evidence type="ECO:0000256" key="4">
    <source>
        <dbReference type="ARBA" id="ARBA00022679"/>
    </source>
</evidence>
<dbReference type="GO" id="GO:0003841">
    <property type="term" value="F:1-acylglycerol-3-phosphate O-acyltransferase activity"/>
    <property type="evidence" value="ECO:0007669"/>
    <property type="project" value="UniProtKB-UniRule"/>
</dbReference>
<accession>A0A926HM98</accession>
<comment type="domain">
    <text evidence="7">The HXXXXD motif is essential for acyltransferase activity and may constitute the binding site for the phosphate moiety of the glycerol-3-phosphate.</text>
</comment>
<name>A0A926HM98_9FIRM</name>
<evidence type="ECO:0000313" key="9">
    <source>
        <dbReference type="EMBL" id="MBC8529309.1"/>
    </source>
</evidence>
<keyword evidence="7" id="KW-1208">Phospholipid metabolism</keyword>
<dbReference type="Pfam" id="PF01553">
    <property type="entry name" value="Acyltransferase"/>
    <property type="match status" value="1"/>
</dbReference>
<protein>
    <recommendedName>
        <fullName evidence="7">1-acyl-sn-glycerol-3-phosphate acyltransferase</fullName>
        <ecNumber evidence="7">2.3.1.51</ecNumber>
    </recommendedName>
</protein>
<dbReference type="NCBIfam" id="TIGR00530">
    <property type="entry name" value="AGP_acyltrn"/>
    <property type="match status" value="1"/>
</dbReference>
<dbReference type="PANTHER" id="PTHR10434">
    <property type="entry name" value="1-ACYL-SN-GLYCEROL-3-PHOSPHATE ACYLTRANSFERASE"/>
    <property type="match status" value="1"/>
</dbReference>
<dbReference type="SUPFAM" id="SSF69593">
    <property type="entry name" value="Glycerol-3-phosphate (1)-acyltransferase"/>
    <property type="match status" value="1"/>
</dbReference>
<evidence type="ECO:0000256" key="5">
    <source>
        <dbReference type="ARBA" id="ARBA00023098"/>
    </source>
</evidence>
<dbReference type="RefSeq" id="WP_249285172.1">
    <property type="nucleotide sequence ID" value="NZ_JACRSO010000003.1"/>
</dbReference>
<dbReference type="GO" id="GO:0016020">
    <property type="term" value="C:membrane"/>
    <property type="evidence" value="ECO:0007669"/>
    <property type="project" value="InterPro"/>
</dbReference>
<proteinExistence type="inferred from homology"/>
<gene>
    <name evidence="9" type="ORF">H8699_07705</name>
</gene>
<dbReference type="InterPro" id="IPR004552">
    <property type="entry name" value="AGP_acyltrans"/>
</dbReference>
<keyword evidence="4 7" id="KW-0808">Transferase</keyword>
<dbReference type="PANTHER" id="PTHR10434:SF64">
    <property type="entry name" value="1-ACYL-SN-GLYCEROL-3-PHOSPHATE ACYLTRANSFERASE-RELATED"/>
    <property type="match status" value="1"/>
</dbReference>
<keyword evidence="6 7" id="KW-0012">Acyltransferase</keyword>
<dbReference type="GO" id="GO:0006654">
    <property type="term" value="P:phosphatidic acid biosynthetic process"/>
    <property type="evidence" value="ECO:0007669"/>
    <property type="project" value="TreeGrafter"/>
</dbReference>
<keyword evidence="5 7" id="KW-0443">Lipid metabolism</keyword>
<organism evidence="9 10">
    <name type="scientific">Luoshenia tenuis</name>
    <dbReference type="NCBI Taxonomy" id="2763654"/>
    <lineage>
        <taxon>Bacteria</taxon>
        <taxon>Bacillati</taxon>
        <taxon>Bacillota</taxon>
        <taxon>Clostridia</taxon>
        <taxon>Christensenellales</taxon>
        <taxon>Christensenellaceae</taxon>
        <taxon>Luoshenia</taxon>
    </lineage>
</organism>
<keyword evidence="10" id="KW-1185">Reference proteome</keyword>